<dbReference type="Proteomes" id="UP000786811">
    <property type="component" value="Unassembled WGS sequence"/>
</dbReference>
<proteinExistence type="predicted"/>
<keyword evidence="4" id="KW-1185">Reference proteome</keyword>
<dbReference type="PANTHER" id="PTHR21549">
    <property type="entry name" value="MUTATED IN BLADDER CANCER 1"/>
    <property type="match status" value="1"/>
</dbReference>
<reference evidence="3" key="1">
    <citation type="submission" date="2021-04" db="EMBL/GenBank/DDBJ databases">
        <authorList>
            <person name="Chebbi M.A.C M."/>
        </authorList>
    </citation>
    <scope>NUCLEOTIDE SEQUENCE</scope>
</reference>
<dbReference type="PANTHER" id="PTHR21549:SF0">
    <property type="entry name" value="COILED-COIL DOMAIN-CONTAINING PROTEIN 112"/>
    <property type="match status" value="1"/>
</dbReference>
<sequence length="411" mass="48974">MVEINTDFENIKAIINQFNNGKLIDVNDCKARMNELLEKIKKFGNDSNLEVLQNEQKDLEDYLYDFKVTLKKYESKKSSTTIKSKIIGKSSEDKNKIDTDYSEVKDFESLIVKTGHTQHWKEEDHNYFIQIRNKFHSIPAMVAEIQKKYPDLSTEKIVNHEAWYKIYINLREKQRNSVKLWRAKKESEKKEKIESIKNSELKNISPQYESKSGNELSDNESESAKILILKRNNVIDKQKELIKEWKIEKARAKIESEIESKNRLENKRILREKQFLTRIMKTKEALLKYQQDKLLKVQSLRHDNKQNDKIVKSSTIIKSFRQKDKAFVNKRKNLLELKNQNSMKYNYKNNNDNKSTSFKSNFSKSTLMKSTILWDEKCKKEETLENQKPLLYIKDIPKLLRHNWRNQESFT</sequence>
<dbReference type="EMBL" id="CAJNRD030001122">
    <property type="protein sequence ID" value="CAG5100939.1"/>
    <property type="molecule type" value="Genomic_DNA"/>
</dbReference>
<evidence type="ECO:0000313" key="3">
    <source>
        <dbReference type="EMBL" id="CAG5100939.1"/>
    </source>
</evidence>
<name>A0A8J2HIM8_COTCN</name>
<evidence type="ECO:0000256" key="1">
    <source>
        <dbReference type="ARBA" id="ARBA00023054"/>
    </source>
</evidence>
<evidence type="ECO:0000256" key="2">
    <source>
        <dbReference type="SAM" id="Coils"/>
    </source>
</evidence>
<organism evidence="3 4">
    <name type="scientific">Cotesia congregata</name>
    <name type="common">Parasitoid wasp</name>
    <name type="synonym">Apanteles congregatus</name>
    <dbReference type="NCBI Taxonomy" id="51543"/>
    <lineage>
        <taxon>Eukaryota</taxon>
        <taxon>Metazoa</taxon>
        <taxon>Ecdysozoa</taxon>
        <taxon>Arthropoda</taxon>
        <taxon>Hexapoda</taxon>
        <taxon>Insecta</taxon>
        <taxon>Pterygota</taxon>
        <taxon>Neoptera</taxon>
        <taxon>Endopterygota</taxon>
        <taxon>Hymenoptera</taxon>
        <taxon>Apocrita</taxon>
        <taxon>Ichneumonoidea</taxon>
        <taxon>Braconidae</taxon>
        <taxon>Microgastrinae</taxon>
        <taxon>Cotesia</taxon>
    </lineage>
</organism>
<gene>
    <name evidence="3" type="ORF">HICCMSTLAB_LOCUS10012</name>
</gene>
<feature type="coiled-coil region" evidence="2">
    <location>
        <begin position="235"/>
        <end position="267"/>
    </location>
</feature>
<dbReference type="InterPro" id="IPR039902">
    <property type="entry name" value="CCDC148/CCDC112"/>
</dbReference>
<comment type="caution">
    <text evidence="3">The sequence shown here is derived from an EMBL/GenBank/DDBJ whole genome shotgun (WGS) entry which is preliminary data.</text>
</comment>
<dbReference type="OrthoDB" id="2152435at2759"/>
<evidence type="ECO:0000313" key="4">
    <source>
        <dbReference type="Proteomes" id="UP000786811"/>
    </source>
</evidence>
<feature type="non-terminal residue" evidence="3">
    <location>
        <position position="411"/>
    </location>
</feature>
<accession>A0A8J2HIM8</accession>
<dbReference type="AlphaFoldDB" id="A0A8J2HIM8"/>
<protein>
    <submittedName>
        <fullName evidence="3">Similar to CCDC112: Coiled-coil domain-containing protein 112 (Homo sapiens)</fullName>
    </submittedName>
</protein>
<keyword evidence="1 2" id="KW-0175">Coiled coil</keyword>